<comment type="caution">
    <text evidence="2">The sequence shown here is derived from an EMBL/GenBank/DDBJ whole genome shotgun (WGS) entry which is preliminary data.</text>
</comment>
<organism evidence="2 3">
    <name type="scientific">Carnegiea gigantea</name>
    <dbReference type="NCBI Taxonomy" id="171969"/>
    <lineage>
        <taxon>Eukaryota</taxon>
        <taxon>Viridiplantae</taxon>
        <taxon>Streptophyta</taxon>
        <taxon>Embryophyta</taxon>
        <taxon>Tracheophyta</taxon>
        <taxon>Spermatophyta</taxon>
        <taxon>Magnoliopsida</taxon>
        <taxon>eudicotyledons</taxon>
        <taxon>Gunneridae</taxon>
        <taxon>Pentapetalae</taxon>
        <taxon>Caryophyllales</taxon>
        <taxon>Cactineae</taxon>
        <taxon>Cactaceae</taxon>
        <taxon>Cactoideae</taxon>
        <taxon>Echinocereeae</taxon>
        <taxon>Carnegiea</taxon>
    </lineage>
</organism>
<dbReference type="OrthoDB" id="683049at2759"/>
<protein>
    <submittedName>
        <fullName evidence="2">Uncharacterized protein</fullName>
    </submittedName>
</protein>
<dbReference type="AlphaFoldDB" id="A0A9Q1JRK6"/>
<evidence type="ECO:0000313" key="2">
    <source>
        <dbReference type="EMBL" id="KAJ8429758.1"/>
    </source>
</evidence>
<feature type="region of interest" description="Disordered" evidence="1">
    <location>
        <begin position="108"/>
        <end position="131"/>
    </location>
</feature>
<feature type="compositionally biased region" description="Basic and acidic residues" evidence="1">
    <location>
        <begin position="117"/>
        <end position="126"/>
    </location>
</feature>
<evidence type="ECO:0000256" key="1">
    <source>
        <dbReference type="SAM" id="MobiDB-lite"/>
    </source>
</evidence>
<gene>
    <name evidence="2" type="ORF">Cgig2_001255</name>
</gene>
<evidence type="ECO:0000313" key="3">
    <source>
        <dbReference type="Proteomes" id="UP001153076"/>
    </source>
</evidence>
<keyword evidence="3" id="KW-1185">Reference proteome</keyword>
<dbReference type="PANTHER" id="PTHR47851:SF5">
    <property type="entry name" value="MYB_SANT-LIKE DOMAIN-CONTAINING PROTEIN"/>
    <property type="match status" value="1"/>
</dbReference>
<accession>A0A9Q1JRK6</accession>
<proteinExistence type="predicted"/>
<reference evidence="2" key="1">
    <citation type="submission" date="2022-04" db="EMBL/GenBank/DDBJ databases">
        <title>Carnegiea gigantea Genome sequencing and assembly v2.</title>
        <authorList>
            <person name="Copetti D."/>
            <person name="Sanderson M.J."/>
            <person name="Burquez A."/>
            <person name="Wojciechowski M.F."/>
        </authorList>
    </citation>
    <scope>NUCLEOTIDE SEQUENCE</scope>
    <source>
        <strain evidence="2">SGP5-SGP5p</strain>
        <tissue evidence="2">Aerial part</tissue>
    </source>
</reference>
<dbReference type="Proteomes" id="UP001153076">
    <property type="component" value="Unassembled WGS sequence"/>
</dbReference>
<dbReference type="PANTHER" id="PTHR47851">
    <property type="entry name" value="OS06G0588700 PROTEIN-RELATED"/>
    <property type="match status" value="1"/>
</dbReference>
<name>A0A9Q1JRK6_9CARY</name>
<sequence>MYFFPFHFQANPEYANFHEVGLANLTEMAIMFSNTFATREHSWDPYALEVNENGGTEREREDEAVEEEENVEVIRNVRTKDNGYDDCRVPNISLENIEVDNVDFVEQDGNKKKKASSSKEGKEKPTKRIKSKVGTAAGIQSRLDRIVEAVESFVPHFTATSVSNDIPGCTIAECMSLLKTLPSVELGSELYMLGARLFIKRQYREMFIALEDDGVRVAWLKDELELIKEGKRTFRH</sequence>
<dbReference type="EMBL" id="JAKOGI010000861">
    <property type="protein sequence ID" value="KAJ8429758.1"/>
    <property type="molecule type" value="Genomic_DNA"/>
</dbReference>